<keyword evidence="1" id="KW-0732">Signal</keyword>
<evidence type="ECO:0000313" key="2">
    <source>
        <dbReference type="EMBL" id="QIC66119.1"/>
    </source>
</evidence>
<feature type="signal peptide" evidence="1">
    <location>
        <begin position="1"/>
        <end position="23"/>
    </location>
</feature>
<evidence type="ECO:0000256" key="1">
    <source>
        <dbReference type="SAM" id="SignalP"/>
    </source>
</evidence>
<dbReference type="AlphaFoldDB" id="A0AAE6WUK7"/>
<gene>
    <name evidence="2" type="ORF">FSC10_01450</name>
</gene>
<evidence type="ECO:0000313" key="3">
    <source>
        <dbReference type="Proteomes" id="UP000503505"/>
    </source>
</evidence>
<dbReference type="RefSeq" id="WP_163170770.1">
    <property type="nucleotide sequence ID" value="NZ_CP044463.1"/>
</dbReference>
<accession>A0AAE6WUK7</accession>
<feature type="chain" id="PRO_5041930968" evidence="1">
    <location>
        <begin position="24"/>
        <end position="346"/>
    </location>
</feature>
<proteinExistence type="predicted"/>
<dbReference type="Proteomes" id="UP000503505">
    <property type="component" value="Chromosome"/>
</dbReference>
<reference evidence="2 3" key="1">
    <citation type="submission" date="2019-09" db="EMBL/GenBank/DDBJ databases">
        <title>Non-baumannii Acinetobacter spp. carrying blaNDM-1 isolated in China.</title>
        <authorList>
            <person name="Cui C."/>
            <person name="Chen C."/>
            <person name="Sun J."/>
            <person name="Liu Y."/>
        </authorList>
    </citation>
    <scope>NUCLEOTIDE SEQUENCE [LARGE SCALE GENOMIC DNA]</scope>
    <source>
        <strain evidence="2 3">HZE23-1</strain>
    </source>
</reference>
<dbReference type="PROSITE" id="PS51257">
    <property type="entry name" value="PROKAR_LIPOPROTEIN"/>
    <property type="match status" value="1"/>
</dbReference>
<sequence>MSRRFSSILVASCLALLLLLMLACQQPKQPQVEIEPSETSVKKNTATQDFSLMCQNIEKQMAEIDDQRTTFALEQINQNLKVCLPLLEHKQQKNLMRHANAMYSRFLKVERTPAQQRAFEQYALEMAQHPTIQQSHFVELTARDQYLLKHKGQAYVEVVEQGEQQLTYRRSPEYLARIFAPYLPAAERAFIETLSQQNLEPVFTQQRLMIEPAEIAARILDWEDYLKRFPQSPYQKDAEYLLQQYSYFLFHGMNSAPISQDYRDRYAVDHSHLETIIGLSKGNEGGITSKAQRFLEFLDMNEEQRKQVLDSEYQNRSAWEQIAHYSGIQMPAQDYKKDCFRDAICL</sequence>
<protein>
    <submittedName>
        <fullName evidence="2">Uncharacterized protein</fullName>
    </submittedName>
</protein>
<name>A0AAE6WUK7_9GAMM</name>
<organism evidence="2 3">
    <name type="scientific">Acinetobacter schindleri</name>
    <dbReference type="NCBI Taxonomy" id="108981"/>
    <lineage>
        <taxon>Bacteria</taxon>
        <taxon>Pseudomonadati</taxon>
        <taxon>Pseudomonadota</taxon>
        <taxon>Gammaproteobacteria</taxon>
        <taxon>Moraxellales</taxon>
        <taxon>Moraxellaceae</taxon>
        <taxon>Acinetobacter</taxon>
    </lineage>
</organism>
<dbReference type="EMBL" id="CP044463">
    <property type="protein sequence ID" value="QIC66119.1"/>
    <property type="molecule type" value="Genomic_DNA"/>
</dbReference>